<dbReference type="Gene3D" id="1.10.533.10">
    <property type="entry name" value="Death Domain, Fas"/>
    <property type="match status" value="1"/>
</dbReference>
<dbReference type="PROSITE" id="PS50209">
    <property type="entry name" value="CARD"/>
    <property type="match status" value="1"/>
</dbReference>
<dbReference type="PANTHER" id="PTHR47901">
    <property type="entry name" value="CASPASE RECRUITMENT DOMAIN-CONTAINING PROTEIN 18"/>
    <property type="match status" value="1"/>
</dbReference>
<dbReference type="Proteomes" id="UP000694523">
    <property type="component" value="Unplaced"/>
</dbReference>
<dbReference type="CDD" id="cd00032">
    <property type="entry name" value="CASc"/>
    <property type="match status" value="1"/>
</dbReference>
<dbReference type="AlphaFoldDB" id="A0A8C6WKS2"/>
<dbReference type="GO" id="GO:0006508">
    <property type="term" value="P:proteolysis"/>
    <property type="evidence" value="ECO:0007669"/>
    <property type="project" value="InterPro"/>
</dbReference>
<evidence type="ECO:0000259" key="4">
    <source>
        <dbReference type="PROSITE" id="PS50207"/>
    </source>
</evidence>
<feature type="domain" description="CARD" evidence="6">
    <location>
        <begin position="9"/>
        <end position="94"/>
    </location>
</feature>
<dbReference type="PRINTS" id="PR00376">
    <property type="entry name" value="IL1BCENZYME"/>
</dbReference>
<dbReference type="InterPro" id="IPR011600">
    <property type="entry name" value="Pept_C14_caspase"/>
</dbReference>
<dbReference type="PANTHER" id="PTHR47901:SF3">
    <property type="entry name" value="CASPASE-1"/>
    <property type="match status" value="1"/>
</dbReference>
<dbReference type="SMART" id="SM00115">
    <property type="entry name" value="CASc"/>
    <property type="match status" value="1"/>
</dbReference>
<dbReference type="GO" id="GO:0072557">
    <property type="term" value="C:IPAF inflammasome complex"/>
    <property type="evidence" value="ECO:0007669"/>
    <property type="project" value="TreeGrafter"/>
</dbReference>
<dbReference type="GO" id="GO:0050727">
    <property type="term" value="P:regulation of inflammatory response"/>
    <property type="evidence" value="ECO:0007669"/>
    <property type="project" value="TreeGrafter"/>
</dbReference>
<name>A0A8C6WKS2_9GOBI</name>
<dbReference type="GO" id="GO:0097169">
    <property type="term" value="C:AIM2 inflammasome complex"/>
    <property type="evidence" value="ECO:0007669"/>
    <property type="project" value="TreeGrafter"/>
</dbReference>
<dbReference type="GO" id="GO:0042981">
    <property type="term" value="P:regulation of apoptotic process"/>
    <property type="evidence" value="ECO:0007669"/>
    <property type="project" value="InterPro"/>
</dbReference>
<dbReference type="PROSITE" id="PS50208">
    <property type="entry name" value="CASPASE_P20"/>
    <property type="match status" value="1"/>
</dbReference>
<dbReference type="Ensembl" id="ENSNMLT00000016377.1">
    <property type="protein sequence ID" value="ENSNMLP00000014570.1"/>
    <property type="gene ID" value="ENSNMLG00000009707.1"/>
</dbReference>
<dbReference type="SMART" id="SM00114">
    <property type="entry name" value="CARD"/>
    <property type="match status" value="1"/>
</dbReference>
<dbReference type="InterPro" id="IPR001309">
    <property type="entry name" value="Pept_C14_p20"/>
</dbReference>
<dbReference type="Gene3D" id="3.40.50.1460">
    <property type="match status" value="1"/>
</dbReference>
<reference evidence="7" key="2">
    <citation type="submission" date="2025-09" db="UniProtKB">
        <authorList>
            <consortium name="Ensembl"/>
        </authorList>
    </citation>
    <scope>IDENTIFICATION</scope>
</reference>
<feature type="domain" description="Caspase family p20" evidence="5">
    <location>
        <begin position="144"/>
        <end position="278"/>
    </location>
</feature>
<proteinExistence type="inferred from homology"/>
<dbReference type="GO" id="GO:0004197">
    <property type="term" value="F:cysteine-type endopeptidase activity"/>
    <property type="evidence" value="ECO:0007669"/>
    <property type="project" value="InterPro"/>
</dbReference>
<dbReference type="GO" id="GO:0072559">
    <property type="term" value="C:NLRP3 inflammasome complex"/>
    <property type="evidence" value="ECO:0007669"/>
    <property type="project" value="TreeGrafter"/>
</dbReference>
<evidence type="ECO:0000259" key="6">
    <source>
        <dbReference type="PROSITE" id="PS50209"/>
    </source>
</evidence>
<keyword evidence="8" id="KW-1185">Reference proteome</keyword>
<dbReference type="SUPFAM" id="SSF52129">
    <property type="entry name" value="Caspase-like"/>
    <property type="match status" value="1"/>
</dbReference>
<dbReference type="SUPFAM" id="SSF47986">
    <property type="entry name" value="DEATH domain"/>
    <property type="match status" value="1"/>
</dbReference>
<sequence length="397" mass="45217">MLLPPCAELTKLRTTFVDRVSKEIVNQLLDNLLEDKVLNSGEQDAIVEEYKTTTDRARKLIDTVRKKGDKASNRLIHHLQNRDATLYEDLCQTCGLAAKPAVQETPIPQKSVEQQESWEQPDGPAILKKRNNRDIYPVTLNSVKNRVALLITNITFADKEYNRNGAEKDEENMDNLLSNLGYEVVKYTNLTAKQMNDALVKFSEHPKLKETDSVFVVIMSHGKLGSVLGVNFKPDCSPGEKSDELPVDNIYRHLNAANCPALVNKPKIIIIQACRGDQKGGVYMCDDVETDEFAKGDIEEDALRCIHKEKDFIAFLSSTPDTVSYRTKSQGSFLIQFTVQVFKDYAKQDGIEELFRKVMRKFEEEEEIPSRIKQMATKDRCTLTRHFYLFLEEPNST</sequence>
<evidence type="ECO:0000256" key="1">
    <source>
        <dbReference type="ARBA" id="ARBA00010134"/>
    </source>
</evidence>
<dbReference type="InterPro" id="IPR011029">
    <property type="entry name" value="DEATH-like_dom_sf"/>
</dbReference>
<evidence type="ECO:0000313" key="7">
    <source>
        <dbReference type="Ensembl" id="ENSNMLP00000014570.1"/>
    </source>
</evidence>
<dbReference type="PROSITE" id="PS01122">
    <property type="entry name" value="CASPASE_CYS"/>
    <property type="match status" value="1"/>
</dbReference>
<accession>A0A8C6WKS2</accession>
<dbReference type="InterPro" id="IPR015917">
    <property type="entry name" value="Pept_C14A"/>
</dbReference>
<dbReference type="PIRSF" id="PIRSF038001">
    <property type="entry name" value="Caspase_ICE"/>
    <property type="match status" value="1"/>
</dbReference>
<dbReference type="InterPro" id="IPR033139">
    <property type="entry name" value="Caspase_cys_AS"/>
</dbReference>
<feature type="active site" evidence="2">
    <location>
        <position position="221"/>
    </location>
</feature>
<dbReference type="PROSITE" id="PS50207">
    <property type="entry name" value="CASPASE_P10"/>
    <property type="match status" value="1"/>
</dbReference>
<evidence type="ECO:0000256" key="3">
    <source>
        <dbReference type="RuleBase" id="RU003971"/>
    </source>
</evidence>
<reference evidence="7" key="1">
    <citation type="submission" date="2025-08" db="UniProtKB">
        <authorList>
            <consortium name="Ensembl"/>
        </authorList>
    </citation>
    <scope>IDENTIFICATION</scope>
</reference>
<dbReference type="InterPro" id="IPR001315">
    <property type="entry name" value="CARD"/>
</dbReference>
<feature type="active site" evidence="2">
    <location>
        <position position="274"/>
    </location>
</feature>
<evidence type="ECO:0000259" key="5">
    <source>
        <dbReference type="PROSITE" id="PS50208"/>
    </source>
</evidence>
<dbReference type="InterPro" id="IPR002138">
    <property type="entry name" value="Pept_C14_p10"/>
</dbReference>
<comment type="similarity">
    <text evidence="1 3">Belongs to the peptidase C14A family.</text>
</comment>
<evidence type="ECO:0000256" key="2">
    <source>
        <dbReference type="PIRSR" id="PIRSR038001-1"/>
    </source>
</evidence>
<evidence type="ECO:0000313" key="8">
    <source>
        <dbReference type="Proteomes" id="UP000694523"/>
    </source>
</evidence>
<feature type="domain" description="Caspase family p10" evidence="4">
    <location>
        <begin position="302"/>
        <end position="391"/>
    </location>
</feature>
<dbReference type="InterPro" id="IPR029030">
    <property type="entry name" value="Caspase-like_dom_sf"/>
</dbReference>
<protein>
    <recommendedName>
        <fullName evidence="9">Caspase-1</fullName>
    </recommendedName>
</protein>
<organism evidence="7 8">
    <name type="scientific">Neogobius melanostomus</name>
    <name type="common">round goby</name>
    <dbReference type="NCBI Taxonomy" id="47308"/>
    <lineage>
        <taxon>Eukaryota</taxon>
        <taxon>Metazoa</taxon>
        <taxon>Chordata</taxon>
        <taxon>Craniata</taxon>
        <taxon>Vertebrata</taxon>
        <taxon>Euteleostomi</taxon>
        <taxon>Actinopterygii</taxon>
        <taxon>Neopterygii</taxon>
        <taxon>Teleostei</taxon>
        <taxon>Neoteleostei</taxon>
        <taxon>Acanthomorphata</taxon>
        <taxon>Gobiaria</taxon>
        <taxon>Gobiiformes</taxon>
        <taxon>Gobioidei</taxon>
        <taxon>Gobiidae</taxon>
        <taxon>Benthophilinae</taxon>
        <taxon>Neogobiini</taxon>
        <taxon>Neogobius</taxon>
    </lineage>
</organism>
<dbReference type="InterPro" id="IPR002398">
    <property type="entry name" value="Pept_C14"/>
</dbReference>
<dbReference type="Pfam" id="PF00619">
    <property type="entry name" value="CARD"/>
    <property type="match status" value="1"/>
</dbReference>
<dbReference type="Pfam" id="PF00656">
    <property type="entry name" value="Peptidase_C14"/>
    <property type="match status" value="1"/>
</dbReference>
<evidence type="ECO:0008006" key="9">
    <source>
        <dbReference type="Google" id="ProtNLM"/>
    </source>
</evidence>